<dbReference type="EMBL" id="JABAIM010000002">
    <property type="protein sequence ID" value="NLR75797.1"/>
    <property type="molecule type" value="Genomic_DNA"/>
</dbReference>
<dbReference type="Pfam" id="PF07591">
    <property type="entry name" value="PT-HINT"/>
    <property type="match status" value="1"/>
</dbReference>
<dbReference type="NCBIfam" id="TIGR03696">
    <property type="entry name" value="Rhs_assc_core"/>
    <property type="match status" value="1"/>
</dbReference>
<dbReference type="SUPFAM" id="SSF51294">
    <property type="entry name" value="Hedgehog/intein (Hint) domain"/>
    <property type="match status" value="1"/>
</dbReference>
<keyword evidence="5" id="KW-1185">Reference proteome</keyword>
<dbReference type="Proteomes" id="UP000587991">
    <property type="component" value="Unassembled WGS sequence"/>
</dbReference>
<evidence type="ECO:0000313" key="5">
    <source>
        <dbReference type="Proteomes" id="UP000587991"/>
    </source>
</evidence>
<dbReference type="RefSeq" id="WP_168877438.1">
    <property type="nucleotide sequence ID" value="NZ_JABAIM010000002.1"/>
</dbReference>
<feature type="domain" description="Hint" evidence="3">
    <location>
        <begin position="1008"/>
        <end position="1108"/>
    </location>
</feature>
<dbReference type="PANTHER" id="PTHR32305">
    <property type="match status" value="1"/>
</dbReference>
<feature type="compositionally biased region" description="Gly residues" evidence="1">
    <location>
        <begin position="840"/>
        <end position="851"/>
    </location>
</feature>
<feature type="signal peptide" evidence="2">
    <location>
        <begin position="1"/>
        <end position="27"/>
    </location>
</feature>
<organism evidence="4 5">
    <name type="scientific">Leeia aquatica</name>
    <dbReference type="NCBI Taxonomy" id="2725557"/>
    <lineage>
        <taxon>Bacteria</taxon>
        <taxon>Pseudomonadati</taxon>
        <taxon>Pseudomonadota</taxon>
        <taxon>Betaproteobacteria</taxon>
        <taxon>Neisseriales</taxon>
        <taxon>Leeiaceae</taxon>
        <taxon>Leeia</taxon>
    </lineage>
</organism>
<gene>
    <name evidence="4" type="ORF">HF682_11550</name>
</gene>
<sequence>MKNTMHKMPIIRTLPLLLATLWSAADAASLTRTVSYSYDAQGALKQEVVEPDNPALRLQTDYTLDGWGNVTNTTVSGQGVTSRTRKTTYDTQGRLPVSTENAKGQQTSLVLDPVWGQIKTSTDGNQLSVSYEYDGLGRKIKSTSVDGIVTSWTYAFCSELAGCSYKLSRHTNGQPDVTDYIDGLGRTLRSSVVGFDGRTSLVDTEYDELGRVKRKSDPYYPGDTPRWTVYEYDALSRVTKETRPDAGYNQYSYNGLDTTLTNAKLQTNVKTVNSQGQLVKVVDAAGKSLRYDYDPFGNLVQTIDSQGNRIALEYDLRGRKTRMSDPDLGAWNYSYNVYGELTGQTDARGNSTTLSYDSLGRLIARTEADFNSAWEYDTASKGIGKLAKATATNGYVREYQYDAYGREQEVRYTIDQPTPYVKQTRYDSLGRVSGYSYPTGVQVDYLYNAQGYAYQLKNSQSGRVYWTANTLSASGKVLQDTLGNGVTTQRQYDELDRLKQTEASLSGDLRFREVYSWDKVGNLLERNSQYANGNLATDRFTYDALNRLTLSSGDAPVSTQEVQYDELGNILYKTAVGSYSYPAPGTARPHAVSSINNGSSIRSFNYDANGNLLNDGQRTLSWTSFNLPATIQGYGQSETYSYDAEHERVKQVSSVWGTQIYINPAAGAGLFYEKTSKDGKTEHHHYLTANGDVVGDYLTRDNPGVGELPAEERYWLKDHLGSNRAVLNASGGLLESLGFDAWGKRRFASGNANGQTDPNLPPNNLIGITTDRGYTGHEHLDELGLIHMNGRIYDPTIARFMSGDPNLTFSEELQGYNRYAYVTNNPLTYTDPDGYDRWGDGGWGGGPGGGNTNPDGSAAGSKDTRGWGSEPREHGDKSTRAYDTQPSVERHIEAYAREIYKNAMLLTSKTPLQAGMTPAEWEYRVASYMQLLGYDIQYNPNKPRRLTNELVNMVDKLTGRYQMIDGEYTLLSVTNIGAIFIARSGLFLSKVAQEELAAANAAGKKFPCRCFVAGTLVQTPGGLREIQDIALGDQVLSRNDETGEVAYKAISHIYRRYGRPILNLELQDQASNQLEKLGVTDEHPFFVVGKGWTPAEQLAVGDRLHSERQGSLVVVKAITKDAFKQSTFNFTVDGYHTYFVGKFSTWVHNNDCVTNVDEKRKNATGKSDAHGDPNALSKAEKQIEALREKLNEPGLGRRDRIKIEQKIKNIRETAESRRKGETHWTKG</sequence>
<comment type="caution">
    <text evidence="4">The sequence shown here is derived from an EMBL/GenBank/DDBJ whole genome shotgun (WGS) entry which is preliminary data.</text>
</comment>
<dbReference type="AlphaFoldDB" id="A0A847SA35"/>
<dbReference type="InterPro" id="IPR050708">
    <property type="entry name" value="T6SS_VgrG/RHS"/>
</dbReference>
<evidence type="ECO:0000256" key="2">
    <source>
        <dbReference type="SAM" id="SignalP"/>
    </source>
</evidence>
<dbReference type="InterPro" id="IPR003587">
    <property type="entry name" value="Hint_dom_N"/>
</dbReference>
<evidence type="ECO:0000259" key="3">
    <source>
        <dbReference type="SMART" id="SM00306"/>
    </source>
</evidence>
<evidence type="ECO:0000313" key="4">
    <source>
        <dbReference type="EMBL" id="NLR75797.1"/>
    </source>
</evidence>
<dbReference type="Gene3D" id="2.170.16.10">
    <property type="entry name" value="Hedgehog/Intein (Hint) domain"/>
    <property type="match status" value="1"/>
</dbReference>
<dbReference type="PANTHER" id="PTHR32305:SF15">
    <property type="entry name" value="PROTEIN RHSA-RELATED"/>
    <property type="match status" value="1"/>
</dbReference>
<dbReference type="InterPro" id="IPR006141">
    <property type="entry name" value="Intein_N"/>
</dbReference>
<dbReference type="InterPro" id="IPR031325">
    <property type="entry name" value="RHS_repeat"/>
</dbReference>
<feature type="compositionally biased region" description="Basic and acidic residues" evidence="1">
    <location>
        <begin position="862"/>
        <end position="880"/>
    </location>
</feature>
<evidence type="ECO:0000256" key="1">
    <source>
        <dbReference type="SAM" id="MobiDB-lite"/>
    </source>
</evidence>
<dbReference type="Pfam" id="PF05593">
    <property type="entry name" value="RHS_repeat"/>
    <property type="match status" value="2"/>
</dbReference>
<dbReference type="InterPro" id="IPR036844">
    <property type="entry name" value="Hint_dom_sf"/>
</dbReference>
<dbReference type="NCBIfam" id="TIGR01643">
    <property type="entry name" value="YD_repeat_2x"/>
    <property type="match status" value="3"/>
</dbReference>
<dbReference type="InterPro" id="IPR022385">
    <property type="entry name" value="Rhs_assc_core"/>
</dbReference>
<protein>
    <recommendedName>
        <fullName evidence="3">Hint domain-containing protein</fullName>
    </recommendedName>
</protein>
<keyword evidence="2" id="KW-0732">Signal</keyword>
<dbReference type="SMART" id="SM00306">
    <property type="entry name" value="HintN"/>
    <property type="match status" value="1"/>
</dbReference>
<dbReference type="PROSITE" id="PS50817">
    <property type="entry name" value="INTEIN_N_TER"/>
    <property type="match status" value="1"/>
</dbReference>
<name>A0A847SA35_9NEIS</name>
<dbReference type="Gene3D" id="2.180.10.10">
    <property type="entry name" value="RHS repeat-associated core"/>
    <property type="match status" value="2"/>
</dbReference>
<feature type="region of interest" description="Disordered" evidence="1">
    <location>
        <begin position="838"/>
        <end position="885"/>
    </location>
</feature>
<proteinExistence type="predicted"/>
<accession>A0A847SA35</accession>
<feature type="chain" id="PRO_5032936536" description="Hint domain-containing protein" evidence="2">
    <location>
        <begin position="28"/>
        <end position="1227"/>
    </location>
</feature>
<dbReference type="GO" id="GO:0016539">
    <property type="term" value="P:intein-mediated protein splicing"/>
    <property type="evidence" value="ECO:0007669"/>
    <property type="project" value="InterPro"/>
</dbReference>
<dbReference type="InterPro" id="IPR006530">
    <property type="entry name" value="YD"/>
</dbReference>
<reference evidence="4 5" key="1">
    <citation type="submission" date="2020-04" db="EMBL/GenBank/DDBJ databases">
        <title>Draft genome of Leeia sp. IMCC25680.</title>
        <authorList>
            <person name="Song J."/>
            <person name="Cho J.-C."/>
        </authorList>
    </citation>
    <scope>NUCLEOTIDE SEQUENCE [LARGE SCALE GENOMIC DNA]</scope>
    <source>
        <strain evidence="4 5">IMCC25680</strain>
    </source>
</reference>